<comment type="catalytic activity">
    <reaction evidence="20">
        <text>(6S)-5,6,7,8-tetrahydrofolate + formate + ATP = (6R)-10-formyltetrahydrofolate + ADP + phosphate</text>
        <dbReference type="Rhea" id="RHEA:20221"/>
        <dbReference type="ChEBI" id="CHEBI:15740"/>
        <dbReference type="ChEBI" id="CHEBI:30616"/>
        <dbReference type="ChEBI" id="CHEBI:43474"/>
        <dbReference type="ChEBI" id="CHEBI:57453"/>
        <dbReference type="ChEBI" id="CHEBI:195366"/>
        <dbReference type="ChEBI" id="CHEBI:456216"/>
        <dbReference type="EC" id="6.3.4.3"/>
    </reaction>
</comment>
<evidence type="ECO:0000256" key="20">
    <source>
        <dbReference type="ARBA" id="ARBA00049033"/>
    </source>
</evidence>
<comment type="subunit">
    <text evidence="5">Homodimer.</text>
</comment>
<evidence type="ECO:0000256" key="19">
    <source>
        <dbReference type="ARBA" id="ARBA00036357"/>
    </source>
</evidence>
<dbReference type="InterPro" id="IPR020630">
    <property type="entry name" value="THF_DH/CycHdrlase_cat_dom"/>
</dbReference>
<dbReference type="Gene3D" id="3.30.1510.10">
    <property type="entry name" value="Domain 2, N(10)-formyltetrahydrofolate synthetase"/>
    <property type="match status" value="1"/>
</dbReference>
<dbReference type="InterPro" id="IPR027417">
    <property type="entry name" value="P-loop_NTPase"/>
</dbReference>
<keyword evidence="17" id="KW-0560">Oxidoreductase</keyword>
<dbReference type="PROSITE" id="PS00767">
    <property type="entry name" value="THF_DHG_CYH_2"/>
    <property type="match status" value="1"/>
</dbReference>
<dbReference type="AlphaFoldDB" id="A0AAE1ACN6"/>
<dbReference type="InterPro" id="IPR000672">
    <property type="entry name" value="THF_DH/CycHdrlase"/>
</dbReference>
<organism evidence="23 24">
    <name type="scientific">Elysia crispata</name>
    <name type="common">lettuce slug</name>
    <dbReference type="NCBI Taxonomy" id="231223"/>
    <lineage>
        <taxon>Eukaryota</taxon>
        <taxon>Metazoa</taxon>
        <taxon>Spiralia</taxon>
        <taxon>Lophotrochozoa</taxon>
        <taxon>Mollusca</taxon>
        <taxon>Gastropoda</taxon>
        <taxon>Heterobranchia</taxon>
        <taxon>Euthyneura</taxon>
        <taxon>Panpulmonata</taxon>
        <taxon>Sacoglossa</taxon>
        <taxon>Placobranchoidea</taxon>
        <taxon>Plakobranchidae</taxon>
        <taxon>Elysia</taxon>
    </lineage>
</organism>
<dbReference type="SUPFAM" id="SSF53223">
    <property type="entry name" value="Aminoacid dehydrogenase-like, N-terminal domain"/>
    <property type="match status" value="1"/>
</dbReference>
<dbReference type="Pfam" id="PF02882">
    <property type="entry name" value="THF_DHG_CYH_C"/>
    <property type="match status" value="1"/>
</dbReference>
<comment type="catalytic activity">
    <reaction evidence="19">
        <text>(6R)-5,10-methenyltetrahydrofolate + H2O = (6R)-10-formyltetrahydrofolate + H(+)</text>
        <dbReference type="Rhea" id="RHEA:23700"/>
        <dbReference type="ChEBI" id="CHEBI:15377"/>
        <dbReference type="ChEBI" id="CHEBI:15378"/>
        <dbReference type="ChEBI" id="CHEBI:57455"/>
        <dbReference type="ChEBI" id="CHEBI:195366"/>
        <dbReference type="EC" id="3.5.4.9"/>
    </reaction>
</comment>
<comment type="caution">
    <text evidence="23">The sequence shown here is derived from an EMBL/GenBank/DDBJ whole genome shotgun (WGS) entry which is preliminary data.</text>
</comment>
<dbReference type="PANTHER" id="PTHR48099">
    <property type="entry name" value="C-1-TETRAHYDROFOLATE SYNTHASE, CYTOPLASMIC-RELATED"/>
    <property type="match status" value="1"/>
</dbReference>
<accession>A0AAE1ACN6</accession>
<dbReference type="CDD" id="cd00477">
    <property type="entry name" value="FTHFS"/>
    <property type="match status" value="1"/>
</dbReference>
<comment type="similarity">
    <text evidence="4">In the C-terminal section; belongs to the formate--tetrahydrofolate ligase family.</text>
</comment>
<dbReference type="GO" id="GO:0004477">
    <property type="term" value="F:methenyltetrahydrofolate cyclohydrolase activity"/>
    <property type="evidence" value="ECO:0007669"/>
    <property type="project" value="UniProtKB-EC"/>
</dbReference>
<keyword evidence="16" id="KW-0521">NADP</keyword>
<dbReference type="PANTHER" id="PTHR48099:SF5">
    <property type="entry name" value="C-1-TETRAHYDROFOLATE SYNTHASE, CYTOPLASMIC"/>
    <property type="match status" value="1"/>
</dbReference>
<dbReference type="HAMAP" id="MF_01543">
    <property type="entry name" value="FTHFS"/>
    <property type="match status" value="1"/>
</dbReference>
<evidence type="ECO:0000256" key="12">
    <source>
        <dbReference type="ARBA" id="ARBA00022598"/>
    </source>
</evidence>
<feature type="domain" description="Tetrahydrofolate dehydrogenase/cyclohydrolase catalytic" evidence="21">
    <location>
        <begin position="37"/>
        <end position="155"/>
    </location>
</feature>
<dbReference type="Pfam" id="PF00763">
    <property type="entry name" value="THF_DHG_CYH"/>
    <property type="match status" value="1"/>
</dbReference>
<evidence type="ECO:0000256" key="2">
    <source>
        <dbReference type="ARBA" id="ARBA00004777"/>
    </source>
</evidence>
<dbReference type="PROSITE" id="PS00722">
    <property type="entry name" value="FTHFS_2"/>
    <property type="match status" value="1"/>
</dbReference>
<dbReference type="GO" id="GO:0005829">
    <property type="term" value="C:cytosol"/>
    <property type="evidence" value="ECO:0007669"/>
    <property type="project" value="TreeGrafter"/>
</dbReference>
<evidence type="ECO:0000256" key="1">
    <source>
        <dbReference type="ARBA" id="ARBA00004496"/>
    </source>
</evidence>
<gene>
    <name evidence="23" type="ORF">RRG08_003409</name>
</gene>
<dbReference type="EMBL" id="JAWDGP010002226">
    <property type="protein sequence ID" value="KAK3784601.1"/>
    <property type="molecule type" value="Genomic_DNA"/>
</dbReference>
<reference evidence="23" key="1">
    <citation type="journal article" date="2023" name="G3 (Bethesda)">
        <title>A reference genome for the long-term kleptoplast-retaining sea slug Elysia crispata morphotype clarki.</title>
        <authorList>
            <person name="Eastman K.E."/>
            <person name="Pendleton A.L."/>
            <person name="Shaikh M.A."/>
            <person name="Suttiyut T."/>
            <person name="Ogas R."/>
            <person name="Tomko P."/>
            <person name="Gavelis G."/>
            <person name="Widhalm J.R."/>
            <person name="Wisecaver J.H."/>
        </authorList>
    </citation>
    <scope>NUCLEOTIDE SEQUENCE</scope>
    <source>
        <strain evidence="23">ECLA1</strain>
    </source>
</reference>
<comment type="similarity">
    <text evidence="3">In the N-terminal section; belongs to the tetrahydrofolate dehydrogenase/cyclohydrolase family.</text>
</comment>
<keyword evidence="11" id="KW-0554">One-carbon metabolism</keyword>
<evidence type="ECO:0000256" key="8">
    <source>
        <dbReference type="ARBA" id="ARBA00012859"/>
    </source>
</evidence>
<keyword evidence="14" id="KW-0378">Hydrolase</keyword>
<dbReference type="CDD" id="cd01080">
    <property type="entry name" value="NAD_bind_m-THF_DH_Cyclohyd"/>
    <property type="match status" value="1"/>
</dbReference>
<name>A0AAE1ACN6_9GAST</name>
<evidence type="ECO:0000259" key="21">
    <source>
        <dbReference type="Pfam" id="PF00763"/>
    </source>
</evidence>
<evidence type="ECO:0000256" key="5">
    <source>
        <dbReference type="ARBA" id="ARBA00011738"/>
    </source>
</evidence>
<dbReference type="Gene3D" id="3.40.50.720">
    <property type="entry name" value="NAD(P)-binding Rossmann-like Domain"/>
    <property type="match status" value="1"/>
</dbReference>
<dbReference type="InterPro" id="IPR020867">
    <property type="entry name" value="THF_DH/CycHdrlase_CS"/>
</dbReference>
<evidence type="ECO:0000256" key="16">
    <source>
        <dbReference type="ARBA" id="ARBA00022857"/>
    </source>
</evidence>
<dbReference type="FunFam" id="3.40.50.10860:FF:000005">
    <property type="entry name" value="C-1-tetrahydrofolate synthase, cytoplasmic, putative"/>
    <property type="match status" value="1"/>
</dbReference>
<evidence type="ECO:0000256" key="7">
    <source>
        <dbReference type="ARBA" id="ARBA00012776"/>
    </source>
</evidence>
<dbReference type="InterPro" id="IPR000559">
    <property type="entry name" value="Formate_THF_ligase"/>
</dbReference>
<keyword evidence="15" id="KW-0067">ATP-binding</keyword>
<dbReference type="SUPFAM" id="SSF52540">
    <property type="entry name" value="P-loop containing nucleoside triphosphate hydrolases"/>
    <property type="match status" value="1"/>
</dbReference>
<dbReference type="FunFam" id="3.40.50.300:FF:001123">
    <property type="entry name" value="C-1-tetrahydrofolate synthase, cytoplasmic isoform X2"/>
    <property type="match status" value="1"/>
</dbReference>
<dbReference type="HAMAP" id="MF_01576">
    <property type="entry name" value="THF_DHG_CYH"/>
    <property type="match status" value="1"/>
</dbReference>
<dbReference type="EC" id="3.5.4.9" evidence="7"/>
<dbReference type="Gene3D" id="3.40.50.10860">
    <property type="entry name" value="Leucine Dehydrogenase, chain A, domain 1"/>
    <property type="match status" value="1"/>
</dbReference>
<keyword evidence="18" id="KW-0511">Multifunctional enzyme</keyword>
<sequence length="967" mass="104458">MEEIRLADLPNIFNLPTKRLNLFNRPQGIVITMAQVLSGKKVSTDIKKQLKEEVLQLKAKYEGFEPGLAIVQVGDRDDSNVYINQKLKSALEIGVKAEHIKLPRSSTQYDVLSCVERLNNDIKVHGIIVQLPMESDNPIDAHLVTNSILQSKDVDGLHQDNAGRLSRGDLNTCILPCTPRGCMELIKRTGVEVKGKQAVVLGRSKIVGAPMHDLLLWNHATVTVCHSRTADIKAEVSKADIVVVGIGQPQMVQGDWIKPGAVVIDCGINSLPDASKKSGYRLVGDVHYESAKERASWITPVPGGVGPMTVAMLLLNTVDQARKAYEKLAMSGPWTISYLPLDLKTPVPSDIDIAKSQAPKDISLLASEINLLNDEVDLYGKKKAKVSLKVLDRLKAQKDGRYVVVTGITPTPLGEGKSTTTVGLAQALGAHLKKNIFACVRQPSQGPTFGIKGGAAGGGYSQVIPMEEFNLHLTGDLHAITAANNLLAAAIEARMFHESSQSDAALFKRLVPTAKDGARSFCPVQICRLEKLGIAERDPKALTKEDIKRFVRLDIDTSTITWQRVMDTNDRFLRGITVGKGPNEKGHERDTQFDITVASEIMAVLALTTSLADMRERLGRMVVASNKAGDPVTADDLGVGGALTVLMKDSIRPNLMQTLEGTPVFVHAGPFANIAHGNSSILADKIALKLVGEDGLVVTEAGFGADIGMEKFFNIKCRYSGLIPNAVVLVATIRALKMHGGGPTVVAGVPLPVEYTQENLDLLEKGCSNLIKQIENANKFGVPVVVAVNGFATDTQAELELVQRIAREKGAFDAVICHHWAKGGLGAADLAAAVDKATGQPSNFKFLYDVKESIEAKIEIIAKEIYGADGIELEALAQQQIERYKKQGFNDLPICMAKTHLSLSHKPELKGAPTGFVLPIREARASIGAGFIYPLVGTMSTMPGLPTRPCFYDIDIDPDTEEILGLS</sequence>
<dbReference type="GO" id="GO:0004488">
    <property type="term" value="F:methylenetetrahydrofolate dehydrogenase (NADP+) activity"/>
    <property type="evidence" value="ECO:0007669"/>
    <property type="project" value="UniProtKB-EC"/>
</dbReference>
<protein>
    <recommendedName>
        <fullName evidence="9">C-1-tetrahydrofolate synthase, cytoplasmic</fullName>
        <ecNumber evidence="8">1.5.1.5</ecNumber>
        <ecNumber evidence="7">3.5.4.9</ecNumber>
        <ecNumber evidence="6">6.3.4.3</ecNumber>
    </recommendedName>
</protein>
<dbReference type="FunFam" id="3.40.50.300:FF:000245">
    <property type="entry name" value="C-1-tetrahydrofolate synthase, cytoplasmic"/>
    <property type="match status" value="1"/>
</dbReference>
<dbReference type="GO" id="GO:0005524">
    <property type="term" value="F:ATP binding"/>
    <property type="evidence" value="ECO:0007669"/>
    <property type="project" value="UniProtKB-KW"/>
</dbReference>
<evidence type="ECO:0000256" key="18">
    <source>
        <dbReference type="ARBA" id="ARBA00023268"/>
    </source>
</evidence>
<dbReference type="InterPro" id="IPR020631">
    <property type="entry name" value="THF_DH/CycHdrlase_NAD-bd_dom"/>
</dbReference>
<dbReference type="PRINTS" id="PR00085">
    <property type="entry name" value="THFDHDRGNASE"/>
</dbReference>
<dbReference type="InterPro" id="IPR036291">
    <property type="entry name" value="NAD(P)-bd_dom_sf"/>
</dbReference>
<evidence type="ECO:0000313" key="23">
    <source>
        <dbReference type="EMBL" id="KAK3784601.1"/>
    </source>
</evidence>
<evidence type="ECO:0000256" key="9">
    <source>
        <dbReference type="ARBA" id="ARBA00017592"/>
    </source>
</evidence>
<evidence type="ECO:0000256" key="14">
    <source>
        <dbReference type="ARBA" id="ARBA00022801"/>
    </source>
</evidence>
<dbReference type="PROSITE" id="PS00721">
    <property type="entry name" value="FTHFS_1"/>
    <property type="match status" value="1"/>
</dbReference>
<proteinExistence type="inferred from homology"/>
<dbReference type="FunFam" id="3.10.410.10:FF:000001">
    <property type="entry name" value="Putative formate--tetrahydrofolate ligase"/>
    <property type="match status" value="1"/>
</dbReference>
<keyword evidence="12" id="KW-0436">Ligase</keyword>
<dbReference type="Pfam" id="PF01268">
    <property type="entry name" value="FTHFS"/>
    <property type="match status" value="1"/>
</dbReference>
<dbReference type="InterPro" id="IPR046346">
    <property type="entry name" value="Aminoacid_DH-like_N_sf"/>
</dbReference>
<dbReference type="InterPro" id="IPR020628">
    <property type="entry name" value="Formate_THF_ligase_CS"/>
</dbReference>
<dbReference type="EC" id="1.5.1.5" evidence="8"/>
<dbReference type="EC" id="6.3.4.3" evidence="6"/>
<evidence type="ECO:0000256" key="6">
    <source>
        <dbReference type="ARBA" id="ARBA00012295"/>
    </source>
</evidence>
<evidence type="ECO:0000259" key="22">
    <source>
        <dbReference type="Pfam" id="PF02882"/>
    </source>
</evidence>
<comment type="subcellular location">
    <subcellularLocation>
        <location evidence="1">Cytoplasm</location>
    </subcellularLocation>
</comment>
<keyword evidence="24" id="KW-1185">Reference proteome</keyword>
<dbReference type="GO" id="GO:0004329">
    <property type="term" value="F:formate-tetrahydrofolate ligase activity"/>
    <property type="evidence" value="ECO:0007669"/>
    <property type="project" value="UniProtKB-EC"/>
</dbReference>
<evidence type="ECO:0000256" key="13">
    <source>
        <dbReference type="ARBA" id="ARBA00022741"/>
    </source>
</evidence>
<evidence type="ECO:0000256" key="4">
    <source>
        <dbReference type="ARBA" id="ARBA00006985"/>
    </source>
</evidence>
<feature type="domain" description="Tetrahydrofolate dehydrogenase/cyclohydrolase NAD(P)-binding" evidence="22">
    <location>
        <begin position="176"/>
        <end position="323"/>
    </location>
</feature>
<keyword evidence="13" id="KW-0547">Nucleotide-binding</keyword>
<dbReference type="Proteomes" id="UP001283361">
    <property type="component" value="Unassembled WGS sequence"/>
</dbReference>
<dbReference type="SUPFAM" id="SSF51735">
    <property type="entry name" value="NAD(P)-binding Rossmann-fold domains"/>
    <property type="match status" value="1"/>
</dbReference>
<dbReference type="FunFam" id="3.40.50.720:FF:000006">
    <property type="entry name" value="Bifunctional protein FolD"/>
    <property type="match status" value="1"/>
</dbReference>
<dbReference type="Gene3D" id="3.40.50.300">
    <property type="entry name" value="P-loop containing nucleotide triphosphate hydrolases"/>
    <property type="match status" value="2"/>
</dbReference>
<evidence type="ECO:0000256" key="3">
    <source>
        <dbReference type="ARBA" id="ARBA00005559"/>
    </source>
</evidence>
<dbReference type="Gene3D" id="3.10.410.10">
    <property type="entry name" value="Formyltetrahydrofolate synthetase, domain 3"/>
    <property type="match status" value="1"/>
</dbReference>
<dbReference type="GO" id="GO:0035999">
    <property type="term" value="P:tetrahydrofolate interconversion"/>
    <property type="evidence" value="ECO:0007669"/>
    <property type="project" value="TreeGrafter"/>
</dbReference>
<evidence type="ECO:0000256" key="15">
    <source>
        <dbReference type="ARBA" id="ARBA00022840"/>
    </source>
</evidence>
<evidence type="ECO:0000313" key="24">
    <source>
        <dbReference type="Proteomes" id="UP001283361"/>
    </source>
</evidence>
<keyword evidence="10" id="KW-0963">Cytoplasm</keyword>
<evidence type="ECO:0000256" key="17">
    <source>
        <dbReference type="ARBA" id="ARBA00023002"/>
    </source>
</evidence>
<comment type="pathway">
    <text evidence="2">One-carbon metabolism; tetrahydrofolate interconversion.</text>
</comment>
<evidence type="ECO:0000256" key="10">
    <source>
        <dbReference type="ARBA" id="ARBA00022490"/>
    </source>
</evidence>
<evidence type="ECO:0000256" key="11">
    <source>
        <dbReference type="ARBA" id="ARBA00022563"/>
    </source>
</evidence>